<keyword evidence="2" id="KW-1277">Toxin-antitoxin system</keyword>
<comment type="similarity">
    <text evidence="1 3">Belongs to the PemK/MazF family.</text>
</comment>
<dbReference type="GO" id="GO:0016787">
    <property type="term" value="F:hydrolase activity"/>
    <property type="evidence" value="ECO:0007669"/>
    <property type="project" value="UniProtKB-KW"/>
</dbReference>
<organism evidence="4 5">
    <name type="scientific">Egibacter rhizosphaerae</name>
    <dbReference type="NCBI Taxonomy" id="1670831"/>
    <lineage>
        <taxon>Bacteria</taxon>
        <taxon>Bacillati</taxon>
        <taxon>Actinomycetota</taxon>
        <taxon>Nitriliruptoria</taxon>
        <taxon>Egibacterales</taxon>
        <taxon>Egibacteraceae</taxon>
        <taxon>Egibacter</taxon>
    </lineage>
</organism>
<keyword evidence="5" id="KW-1185">Reference proteome</keyword>
<dbReference type="KEGG" id="erz:ER308_02290"/>
<dbReference type="EMBL" id="CP036402">
    <property type="protein sequence ID" value="QBI18512.1"/>
    <property type="molecule type" value="Genomic_DNA"/>
</dbReference>
<evidence type="ECO:0000313" key="5">
    <source>
        <dbReference type="Proteomes" id="UP000291469"/>
    </source>
</evidence>
<dbReference type="PIRSF" id="PIRSF033490">
    <property type="entry name" value="MazF"/>
    <property type="match status" value="1"/>
</dbReference>
<dbReference type="SUPFAM" id="SSF50118">
    <property type="entry name" value="Cell growth inhibitor/plasmid maintenance toxic component"/>
    <property type="match status" value="1"/>
</dbReference>
<dbReference type="InterPro" id="IPR011067">
    <property type="entry name" value="Plasmid_toxin/cell-grow_inhib"/>
</dbReference>
<dbReference type="Gene3D" id="2.30.30.110">
    <property type="match status" value="1"/>
</dbReference>
<reference evidence="4 5" key="1">
    <citation type="submission" date="2019-01" db="EMBL/GenBank/DDBJ databases">
        <title>Egibacter rhizosphaerae EGI 80759T.</title>
        <authorList>
            <person name="Chen D.-D."/>
            <person name="Tian Y."/>
            <person name="Jiao J.-Y."/>
            <person name="Zhang X.-T."/>
            <person name="Zhang Y.-G."/>
            <person name="Zhang Y."/>
            <person name="Xiao M."/>
            <person name="Shu W.-S."/>
            <person name="Li W.-J."/>
        </authorList>
    </citation>
    <scope>NUCLEOTIDE SEQUENCE [LARGE SCALE GENOMIC DNA]</scope>
    <source>
        <strain evidence="4 5">EGI 80759</strain>
    </source>
</reference>
<dbReference type="GO" id="GO:0006402">
    <property type="term" value="P:mRNA catabolic process"/>
    <property type="evidence" value="ECO:0007669"/>
    <property type="project" value="TreeGrafter"/>
</dbReference>
<evidence type="ECO:0000256" key="1">
    <source>
        <dbReference type="ARBA" id="ARBA00007521"/>
    </source>
</evidence>
<gene>
    <name evidence="4" type="ORF">ER308_02290</name>
</gene>
<evidence type="ECO:0000256" key="3">
    <source>
        <dbReference type="PIRNR" id="PIRNR033490"/>
    </source>
</evidence>
<dbReference type="GO" id="GO:0016075">
    <property type="term" value="P:rRNA catabolic process"/>
    <property type="evidence" value="ECO:0007669"/>
    <property type="project" value="TreeGrafter"/>
</dbReference>
<dbReference type="RefSeq" id="WP_131153510.1">
    <property type="nucleotide sequence ID" value="NZ_CP036402.1"/>
</dbReference>
<dbReference type="PANTHER" id="PTHR33988:SF1">
    <property type="entry name" value="ENDORIBONUCLEASE MAZF7-RELATED"/>
    <property type="match status" value="1"/>
</dbReference>
<dbReference type="GO" id="GO:0003677">
    <property type="term" value="F:DNA binding"/>
    <property type="evidence" value="ECO:0007669"/>
    <property type="project" value="InterPro"/>
</dbReference>
<sequence length="112" mass="11615">MPTSGDVVEVDLGVPAGAEAGLRRPAVIVTADRVLLHRPSVVQVVPVSSTVRGYATEVTVPADPTNGLDVDSAAQCQHLRAVASQRIDRALGNVGPVTLAQVRDTIATLLDL</sequence>
<keyword evidence="3" id="KW-0378">Hydrolase</keyword>
<evidence type="ECO:0000313" key="4">
    <source>
        <dbReference type="EMBL" id="QBI18512.1"/>
    </source>
</evidence>
<keyword evidence="3" id="KW-0255">Endonuclease</keyword>
<dbReference type="InterPro" id="IPR003477">
    <property type="entry name" value="PemK-like"/>
</dbReference>
<comment type="function">
    <text evidence="3">Toxic component of a type II toxin-antitoxin (TA) system.</text>
</comment>
<dbReference type="GO" id="GO:0004521">
    <property type="term" value="F:RNA endonuclease activity"/>
    <property type="evidence" value="ECO:0007669"/>
    <property type="project" value="TreeGrafter"/>
</dbReference>
<dbReference type="EC" id="3.1.-.-" evidence="3"/>
<keyword evidence="3" id="KW-0540">Nuclease</keyword>
<dbReference type="Proteomes" id="UP000291469">
    <property type="component" value="Chromosome"/>
</dbReference>
<accession>A0A411YBG4</accession>
<dbReference type="PANTHER" id="PTHR33988">
    <property type="entry name" value="ENDORIBONUCLEASE MAZF-RELATED"/>
    <property type="match status" value="1"/>
</dbReference>
<protein>
    <recommendedName>
        <fullName evidence="3">mRNA interferase</fullName>
        <ecNumber evidence="3">3.1.-.-</ecNumber>
    </recommendedName>
</protein>
<dbReference type="Pfam" id="PF02452">
    <property type="entry name" value="PemK_toxin"/>
    <property type="match status" value="1"/>
</dbReference>
<dbReference type="OrthoDB" id="9808744at2"/>
<evidence type="ECO:0000256" key="2">
    <source>
        <dbReference type="ARBA" id="ARBA00022649"/>
    </source>
</evidence>
<proteinExistence type="inferred from homology"/>
<dbReference type="AlphaFoldDB" id="A0A411YBG4"/>
<name>A0A411YBG4_9ACTN</name>